<dbReference type="Proteomes" id="UP000245489">
    <property type="component" value="Unassembled WGS sequence"/>
</dbReference>
<keyword evidence="2" id="KW-1185">Reference proteome</keyword>
<dbReference type="OrthoDB" id="9805830at2"/>
<name>A0A316EGE9_9BACT</name>
<comment type="caution">
    <text evidence="1">The sequence shown here is derived from an EMBL/GenBank/DDBJ whole genome shotgun (WGS) entry which is preliminary data.</text>
</comment>
<evidence type="ECO:0000313" key="2">
    <source>
        <dbReference type="Proteomes" id="UP000245489"/>
    </source>
</evidence>
<protein>
    <submittedName>
        <fullName evidence="1">VapB protein of antitoxin of type II toxin-antitoxin system</fullName>
    </submittedName>
</protein>
<dbReference type="AlphaFoldDB" id="A0A316EGE9"/>
<accession>A0A316EGE9</accession>
<dbReference type="RefSeq" id="WP_109741533.1">
    <property type="nucleotide sequence ID" value="NZ_QGGO01000003.1"/>
</dbReference>
<gene>
    <name evidence="1" type="ORF">LV89_00748</name>
</gene>
<dbReference type="InterPro" id="IPR019239">
    <property type="entry name" value="VapB_antitoxin"/>
</dbReference>
<reference evidence="1 2" key="1">
    <citation type="submission" date="2018-05" db="EMBL/GenBank/DDBJ databases">
        <title>Genomic Encyclopedia of Archaeal and Bacterial Type Strains, Phase II (KMG-II): from individual species to whole genera.</title>
        <authorList>
            <person name="Goeker M."/>
        </authorList>
    </citation>
    <scope>NUCLEOTIDE SEQUENCE [LARGE SCALE GENOMIC DNA]</scope>
    <source>
        <strain evidence="1 2">DSM 22214</strain>
    </source>
</reference>
<sequence length="68" mass="7816">MRTNIDINDDLMAKAMLATGLKTKKAVIEKALGDVYYYFLIQEMESLRGNNTWKGDLEKMRTQDATEL</sequence>
<dbReference type="Pfam" id="PF09957">
    <property type="entry name" value="VapB_antitoxin"/>
    <property type="match status" value="1"/>
</dbReference>
<dbReference type="EMBL" id="QGGO01000003">
    <property type="protein sequence ID" value="PWK28544.1"/>
    <property type="molecule type" value="Genomic_DNA"/>
</dbReference>
<proteinExistence type="predicted"/>
<organism evidence="1 2">
    <name type="scientific">Arcicella aurantiaca</name>
    <dbReference type="NCBI Taxonomy" id="591202"/>
    <lineage>
        <taxon>Bacteria</taxon>
        <taxon>Pseudomonadati</taxon>
        <taxon>Bacteroidota</taxon>
        <taxon>Cytophagia</taxon>
        <taxon>Cytophagales</taxon>
        <taxon>Flectobacillaceae</taxon>
        <taxon>Arcicella</taxon>
    </lineage>
</organism>
<evidence type="ECO:0000313" key="1">
    <source>
        <dbReference type="EMBL" id="PWK28544.1"/>
    </source>
</evidence>